<evidence type="ECO:0000256" key="1">
    <source>
        <dbReference type="SAM" id="Phobius"/>
    </source>
</evidence>
<evidence type="ECO:0000313" key="2">
    <source>
        <dbReference type="EMBL" id="QHT06503.1"/>
    </source>
</evidence>
<dbReference type="EMBL" id="MN739469">
    <property type="protein sequence ID" value="QHT06503.1"/>
    <property type="molecule type" value="Genomic_DNA"/>
</dbReference>
<organism evidence="2">
    <name type="scientific">viral metagenome</name>
    <dbReference type="NCBI Taxonomy" id="1070528"/>
    <lineage>
        <taxon>unclassified sequences</taxon>
        <taxon>metagenomes</taxon>
        <taxon>organismal metagenomes</taxon>
    </lineage>
</organism>
<reference evidence="2" key="1">
    <citation type="journal article" date="2020" name="Nature">
        <title>Giant virus diversity and host interactions through global metagenomics.</title>
        <authorList>
            <person name="Schulz F."/>
            <person name="Roux S."/>
            <person name="Paez-Espino D."/>
            <person name="Jungbluth S."/>
            <person name="Walsh D.A."/>
            <person name="Denef V.J."/>
            <person name="McMahon K.D."/>
            <person name="Konstantinidis K.T."/>
            <person name="Eloe-Fadrosh E.A."/>
            <person name="Kyrpides N.C."/>
            <person name="Woyke T."/>
        </authorList>
    </citation>
    <scope>NUCLEOTIDE SEQUENCE</scope>
    <source>
        <strain evidence="2">GVMAG-M-3300021425-30</strain>
    </source>
</reference>
<dbReference type="AlphaFoldDB" id="A0A6C0CQD2"/>
<sequence>MSSNHTETMNQSLHEFFYTVGVATTTGIAYYIWNNFYPITLNRLITDTAWWAVRCQTRATMMYERVENILYPWVTVVLPEKERPDVRFYLNGVEVSSMSYLEALKYEEDDFSEEYNKVTYEIYDDNNKSDKLVMIRDSVNDIMDKGLKKSNVHFISVSLKREGKDDVDIDMSSKGNIYMIGNELFSESFLGWILPDIDLSEDYTISTIDDNVNMVSFSKNQYIVLNENGYDVKTLESKENDEDTEAKKEMEKNNSGLFSWFNTNKAKDE</sequence>
<protein>
    <submittedName>
        <fullName evidence="2">Uncharacterized protein</fullName>
    </submittedName>
</protein>
<keyword evidence="1" id="KW-0812">Transmembrane</keyword>
<accession>A0A6C0CQD2</accession>
<keyword evidence="1" id="KW-0472">Membrane</keyword>
<keyword evidence="1" id="KW-1133">Transmembrane helix</keyword>
<feature type="transmembrane region" description="Helical" evidence="1">
    <location>
        <begin position="16"/>
        <end position="33"/>
    </location>
</feature>
<name>A0A6C0CQD2_9ZZZZ</name>
<proteinExistence type="predicted"/>